<dbReference type="PANTHER" id="PTHR35841">
    <property type="entry name" value="PHOSPHONATES-BINDING PERIPLASMIC PROTEIN"/>
    <property type="match status" value="1"/>
</dbReference>
<dbReference type="SUPFAM" id="SSF53850">
    <property type="entry name" value="Periplasmic binding protein-like II"/>
    <property type="match status" value="1"/>
</dbReference>
<dbReference type="EMBL" id="FZMP01000024">
    <property type="protein sequence ID" value="SNQ59485.1"/>
    <property type="molecule type" value="Genomic_DNA"/>
</dbReference>
<dbReference type="GO" id="GO:0043190">
    <property type="term" value="C:ATP-binding cassette (ABC) transporter complex"/>
    <property type="evidence" value="ECO:0007669"/>
    <property type="project" value="InterPro"/>
</dbReference>
<dbReference type="Gene3D" id="3.40.190.10">
    <property type="entry name" value="Periplasmic binding protein-like II"/>
    <property type="match status" value="2"/>
</dbReference>
<dbReference type="AlphaFoldDB" id="A0A284VJQ5"/>
<dbReference type="STRING" id="1392998.ANME2D_02877"/>
<accession>A0A284VJQ5</accession>
<dbReference type="OrthoDB" id="146563at2157"/>
<dbReference type="NCBIfam" id="TIGR01098">
    <property type="entry name" value="3A0109s03R"/>
    <property type="match status" value="1"/>
</dbReference>
<dbReference type="PROSITE" id="PS51257">
    <property type="entry name" value="PROKAR_LIPOPROTEIN"/>
    <property type="match status" value="1"/>
</dbReference>
<dbReference type="Pfam" id="PF12974">
    <property type="entry name" value="Phosphonate-bd"/>
    <property type="match status" value="1"/>
</dbReference>
<dbReference type="Proteomes" id="UP000218615">
    <property type="component" value="Unassembled WGS sequence"/>
</dbReference>
<keyword evidence="3" id="KW-1185">Reference proteome</keyword>
<gene>
    <name evidence="2" type="ORF">MNV_120052</name>
</gene>
<organism evidence="2 3">
    <name type="scientific">Candidatus Methanoperedens nitratireducens</name>
    <dbReference type="NCBI Taxonomy" id="1392998"/>
    <lineage>
        <taxon>Archaea</taxon>
        <taxon>Methanobacteriati</taxon>
        <taxon>Methanobacteriota</taxon>
        <taxon>Stenosarchaea group</taxon>
        <taxon>Methanomicrobia</taxon>
        <taxon>Methanosarcinales</taxon>
        <taxon>ANME-2 cluster</taxon>
        <taxon>Candidatus Methanoperedentaceae</taxon>
        <taxon>Candidatus Methanoperedens</taxon>
    </lineage>
</organism>
<dbReference type="InterPro" id="IPR005770">
    <property type="entry name" value="PhnD"/>
</dbReference>
<evidence type="ECO:0000256" key="1">
    <source>
        <dbReference type="ARBA" id="ARBA00022729"/>
    </source>
</evidence>
<proteinExistence type="predicted"/>
<evidence type="ECO:0008006" key="4">
    <source>
        <dbReference type="Google" id="ProtNLM"/>
    </source>
</evidence>
<dbReference type="PANTHER" id="PTHR35841:SF1">
    <property type="entry name" value="PHOSPHONATES-BINDING PERIPLASMIC PROTEIN"/>
    <property type="match status" value="1"/>
</dbReference>
<keyword evidence="1" id="KW-0732">Signal</keyword>
<sequence length="327" mass="35627">MKKTIAITVLIIAAVFISGCLQSQTPAEKPDGQQNVQETKQAAKPKITIAIQPTQQADEIMPKAKELETFLESRVNADIEVYVPMSYSAVVESLRFGHAQVGLMSAWPAAASAKLAGTDVVLAEVREVLIDGKKTNETYYYSYYIVMKNSSYTKLEDLKGKRAVYASLTSTSGYLFPVSKLVEKGLISKPAQGKEADPKEFFGAVSTPGGYGPAWDALKRGQADVGVIAGDVSESLFKEIMDNTRIIETQGPIPSHSIVFSNSLKEPLRSELINAFMEMNKPEHSNLMKKLVSAIFVGFRKTSNEEHLAGLSGALNTTGYKFTEKLG</sequence>
<evidence type="ECO:0000313" key="2">
    <source>
        <dbReference type="EMBL" id="SNQ59485.1"/>
    </source>
</evidence>
<reference evidence="3" key="1">
    <citation type="submission" date="2017-06" db="EMBL/GenBank/DDBJ databases">
        <authorList>
            <person name="Cremers G."/>
        </authorList>
    </citation>
    <scope>NUCLEOTIDE SEQUENCE [LARGE SCALE GENOMIC DNA]</scope>
</reference>
<name>A0A284VJQ5_9EURY</name>
<dbReference type="RefSeq" id="WP_096203852.1">
    <property type="nucleotide sequence ID" value="NZ_FZMP01000024.1"/>
</dbReference>
<evidence type="ECO:0000313" key="3">
    <source>
        <dbReference type="Proteomes" id="UP000218615"/>
    </source>
</evidence>
<dbReference type="GO" id="GO:0055085">
    <property type="term" value="P:transmembrane transport"/>
    <property type="evidence" value="ECO:0007669"/>
    <property type="project" value="InterPro"/>
</dbReference>
<protein>
    <recommendedName>
        <fullName evidence="4">Phosphate/phosphite/phosphonate ABC transporter, periplasmic binding protein</fullName>
    </recommendedName>
</protein>